<proteinExistence type="inferred from homology"/>
<name>A0AAI8YHG9_9PEZI</name>
<evidence type="ECO:0000256" key="3">
    <source>
        <dbReference type="ARBA" id="ARBA00022617"/>
    </source>
</evidence>
<organism evidence="9 10">
    <name type="scientific">Anthostomella pinea</name>
    <dbReference type="NCBI Taxonomy" id="933095"/>
    <lineage>
        <taxon>Eukaryota</taxon>
        <taxon>Fungi</taxon>
        <taxon>Dikarya</taxon>
        <taxon>Ascomycota</taxon>
        <taxon>Pezizomycotina</taxon>
        <taxon>Sordariomycetes</taxon>
        <taxon>Xylariomycetidae</taxon>
        <taxon>Xylariales</taxon>
        <taxon>Xylariaceae</taxon>
        <taxon>Anthostomella</taxon>
    </lineage>
</organism>
<dbReference type="Gene3D" id="1.10.630.10">
    <property type="entry name" value="Cytochrome P450"/>
    <property type="match status" value="1"/>
</dbReference>
<protein>
    <submittedName>
        <fullName evidence="9">Uu.00g124190.m01.CDS01</fullName>
    </submittedName>
</protein>
<evidence type="ECO:0000256" key="1">
    <source>
        <dbReference type="ARBA" id="ARBA00001971"/>
    </source>
</evidence>
<dbReference type="InterPro" id="IPR001128">
    <property type="entry name" value="Cyt_P450"/>
</dbReference>
<sequence>MGGQPIVILSSIKVAQDLISKRGSKYADRPRLIVAKLATRGMNIMLRSHDETFRLHQRLQAPHLARRAAKTYLPVQDLESKQLLFNLMTQGESDEGVDFHHEFERTTASIIYALIYEPFVKMLQVGAYLVDSFPSLHDLPLPGFLTPWKRDREENFQAQLKLHVANMQHGLENPATWNFTKEFEKSPERGQLSTEEVAFDLGILADAALDTTTMTLDWFVVAWITQQDTGFVAKAQQALDDVVGRNRLPSAADRARLPYIDAMVEEILRWRPIVGTGVAHAVRTEDDYDGYRIPAGSIVLINHWALCRDAAFGERVEDFVPEWWIVDGEVKDYFGSPVLGYGRRICPGRHIARNSRRFAVLPNAGTDSLLTKPLPFNA</sequence>
<dbReference type="Pfam" id="PF00067">
    <property type="entry name" value="p450"/>
    <property type="match status" value="1"/>
</dbReference>
<accession>A0AAI8YHG9</accession>
<evidence type="ECO:0000256" key="7">
    <source>
        <dbReference type="ARBA" id="ARBA00023033"/>
    </source>
</evidence>
<dbReference type="InterPro" id="IPR050364">
    <property type="entry name" value="Cytochrome_P450_fung"/>
</dbReference>
<dbReference type="InterPro" id="IPR036396">
    <property type="entry name" value="Cyt_P450_sf"/>
</dbReference>
<dbReference type="PANTHER" id="PTHR46300">
    <property type="entry name" value="P450, PUTATIVE (EUROFUNG)-RELATED-RELATED"/>
    <property type="match status" value="1"/>
</dbReference>
<evidence type="ECO:0000313" key="9">
    <source>
        <dbReference type="EMBL" id="CAJ2505025.1"/>
    </source>
</evidence>
<keyword evidence="4 8" id="KW-0479">Metal-binding</keyword>
<evidence type="ECO:0000256" key="2">
    <source>
        <dbReference type="ARBA" id="ARBA00010617"/>
    </source>
</evidence>
<dbReference type="PRINTS" id="PR00385">
    <property type="entry name" value="P450"/>
</dbReference>
<dbReference type="GO" id="GO:0016705">
    <property type="term" value="F:oxidoreductase activity, acting on paired donors, with incorporation or reduction of molecular oxygen"/>
    <property type="evidence" value="ECO:0007669"/>
    <property type="project" value="InterPro"/>
</dbReference>
<dbReference type="Proteomes" id="UP001295740">
    <property type="component" value="Unassembled WGS sequence"/>
</dbReference>
<feature type="binding site" description="axial binding residue" evidence="8">
    <location>
        <position position="346"/>
    </location>
    <ligand>
        <name>heme</name>
        <dbReference type="ChEBI" id="CHEBI:30413"/>
    </ligand>
    <ligandPart>
        <name>Fe</name>
        <dbReference type="ChEBI" id="CHEBI:18248"/>
    </ligandPart>
</feature>
<dbReference type="PRINTS" id="PR00463">
    <property type="entry name" value="EP450I"/>
</dbReference>
<evidence type="ECO:0000256" key="8">
    <source>
        <dbReference type="PIRSR" id="PIRSR602401-1"/>
    </source>
</evidence>
<evidence type="ECO:0000256" key="4">
    <source>
        <dbReference type="ARBA" id="ARBA00022723"/>
    </source>
</evidence>
<comment type="cofactor">
    <cofactor evidence="1 8">
        <name>heme</name>
        <dbReference type="ChEBI" id="CHEBI:30413"/>
    </cofactor>
</comment>
<dbReference type="InterPro" id="IPR002401">
    <property type="entry name" value="Cyt_P450_E_grp-I"/>
</dbReference>
<reference evidence="9" key="1">
    <citation type="submission" date="2023-10" db="EMBL/GenBank/DDBJ databases">
        <authorList>
            <person name="Hackl T."/>
        </authorList>
    </citation>
    <scope>NUCLEOTIDE SEQUENCE</scope>
</reference>
<comment type="caution">
    <text evidence="9">The sequence shown here is derived from an EMBL/GenBank/DDBJ whole genome shotgun (WGS) entry which is preliminary data.</text>
</comment>
<dbReference type="GO" id="GO:0004497">
    <property type="term" value="F:monooxygenase activity"/>
    <property type="evidence" value="ECO:0007669"/>
    <property type="project" value="UniProtKB-KW"/>
</dbReference>
<dbReference type="AlphaFoldDB" id="A0AAI8YHG9"/>
<comment type="similarity">
    <text evidence="2">Belongs to the cytochrome P450 family.</text>
</comment>
<evidence type="ECO:0000256" key="6">
    <source>
        <dbReference type="ARBA" id="ARBA00023004"/>
    </source>
</evidence>
<keyword evidence="7" id="KW-0503">Monooxygenase</keyword>
<keyword evidence="6 8" id="KW-0408">Iron</keyword>
<dbReference type="GO" id="GO:0005506">
    <property type="term" value="F:iron ion binding"/>
    <property type="evidence" value="ECO:0007669"/>
    <property type="project" value="InterPro"/>
</dbReference>
<keyword evidence="5" id="KW-0560">Oxidoreductase</keyword>
<keyword evidence="10" id="KW-1185">Reference proteome</keyword>
<dbReference type="PANTHER" id="PTHR46300:SF1">
    <property type="entry name" value="P450, PUTATIVE (EUROFUNG)-RELATED"/>
    <property type="match status" value="1"/>
</dbReference>
<evidence type="ECO:0000256" key="5">
    <source>
        <dbReference type="ARBA" id="ARBA00023002"/>
    </source>
</evidence>
<dbReference type="EMBL" id="CAUWAG010000007">
    <property type="protein sequence ID" value="CAJ2505025.1"/>
    <property type="molecule type" value="Genomic_DNA"/>
</dbReference>
<keyword evidence="3 8" id="KW-0349">Heme</keyword>
<dbReference type="SUPFAM" id="SSF48264">
    <property type="entry name" value="Cytochrome P450"/>
    <property type="match status" value="1"/>
</dbReference>
<gene>
    <name evidence="9" type="ORF">KHLLAP_LOCUS5493</name>
</gene>
<evidence type="ECO:0000313" key="10">
    <source>
        <dbReference type="Proteomes" id="UP001295740"/>
    </source>
</evidence>
<dbReference type="GO" id="GO:0020037">
    <property type="term" value="F:heme binding"/>
    <property type="evidence" value="ECO:0007669"/>
    <property type="project" value="InterPro"/>
</dbReference>